<dbReference type="EMBL" id="JAANBB010000056">
    <property type="protein sequence ID" value="KAF7552707.1"/>
    <property type="molecule type" value="Genomic_DNA"/>
</dbReference>
<evidence type="ECO:0000256" key="1">
    <source>
        <dbReference type="SAM" id="MobiDB-lite"/>
    </source>
</evidence>
<reference evidence="3" key="1">
    <citation type="submission" date="2020-03" db="EMBL/GenBank/DDBJ databases">
        <title>Draft Genome Sequence of Cylindrodendrum hubeiense.</title>
        <authorList>
            <person name="Buettner E."/>
            <person name="Kellner H."/>
        </authorList>
    </citation>
    <scope>NUCLEOTIDE SEQUENCE</scope>
    <source>
        <strain evidence="3">IHI 201604</strain>
    </source>
</reference>
<feature type="transmembrane region" description="Helical" evidence="2">
    <location>
        <begin position="47"/>
        <end position="65"/>
    </location>
</feature>
<keyword evidence="2" id="KW-0472">Membrane</keyword>
<keyword evidence="2" id="KW-1133">Transmembrane helix</keyword>
<dbReference type="Proteomes" id="UP000722485">
    <property type="component" value="Unassembled WGS sequence"/>
</dbReference>
<evidence type="ECO:0000256" key="2">
    <source>
        <dbReference type="SAM" id="Phobius"/>
    </source>
</evidence>
<evidence type="ECO:0000313" key="4">
    <source>
        <dbReference type="Proteomes" id="UP000722485"/>
    </source>
</evidence>
<feature type="compositionally biased region" description="Polar residues" evidence="1">
    <location>
        <begin position="1"/>
        <end position="20"/>
    </location>
</feature>
<protein>
    <submittedName>
        <fullName evidence="3">Uncharacterized protein</fullName>
    </submittedName>
</protein>
<comment type="caution">
    <text evidence="3">The sequence shown here is derived from an EMBL/GenBank/DDBJ whole genome shotgun (WGS) entry which is preliminary data.</text>
</comment>
<proteinExistence type="predicted"/>
<dbReference type="OrthoDB" id="2213137at2759"/>
<sequence>MHNQHGPTLEVPTSDSSETAVSDGDDSEKSITGEHISLPPADHGKDAWLFLAACFFVDALAWGFPNSFGVFQEYYSDHSQFAGSPMIPIIGTCTLVNPLWYMSGLALIVF</sequence>
<organism evidence="3 4">
    <name type="scientific">Cylindrodendrum hubeiense</name>
    <dbReference type="NCBI Taxonomy" id="595255"/>
    <lineage>
        <taxon>Eukaryota</taxon>
        <taxon>Fungi</taxon>
        <taxon>Dikarya</taxon>
        <taxon>Ascomycota</taxon>
        <taxon>Pezizomycotina</taxon>
        <taxon>Sordariomycetes</taxon>
        <taxon>Hypocreomycetidae</taxon>
        <taxon>Hypocreales</taxon>
        <taxon>Nectriaceae</taxon>
        <taxon>Cylindrodendrum</taxon>
    </lineage>
</organism>
<gene>
    <name evidence="3" type="ORF">G7Z17_g4129</name>
</gene>
<feature type="region of interest" description="Disordered" evidence="1">
    <location>
        <begin position="1"/>
        <end position="38"/>
    </location>
</feature>
<feature type="transmembrane region" description="Helical" evidence="2">
    <location>
        <begin position="85"/>
        <end position="109"/>
    </location>
</feature>
<name>A0A9P5HHG3_9HYPO</name>
<keyword evidence="4" id="KW-1185">Reference proteome</keyword>
<keyword evidence="2" id="KW-0812">Transmembrane</keyword>
<evidence type="ECO:0000313" key="3">
    <source>
        <dbReference type="EMBL" id="KAF7552707.1"/>
    </source>
</evidence>
<dbReference type="AlphaFoldDB" id="A0A9P5HHG3"/>
<accession>A0A9P5HHG3</accession>